<dbReference type="PANTHER" id="PTHR48312">
    <property type="match status" value="1"/>
</dbReference>
<proteinExistence type="predicted"/>
<evidence type="ECO:0000256" key="1">
    <source>
        <dbReference type="SAM" id="MobiDB-lite"/>
    </source>
</evidence>
<keyword evidence="3" id="KW-1185">Reference proteome</keyword>
<evidence type="ECO:0000313" key="3">
    <source>
        <dbReference type="Proteomes" id="UP001383192"/>
    </source>
</evidence>
<gene>
    <name evidence="2" type="ORF">VNI00_000665</name>
</gene>
<evidence type="ECO:0000313" key="2">
    <source>
        <dbReference type="EMBL" id="KAK7060932.1"/>
    </source>
</evidence>
<feature type="compositionally biased region" description="Polar residues" evidence="1">
    <location>
        <begin position="108"/>
        <end position="117"/>
    </location>
</feature>
<protein>
    <recommendedName>
        <fullName evidence="4">Sulfotransferase</fullName>
    </recommendedName>
</protein>
<dbReference type="AlphaFoldDB" id="A0AAW0E9C2"/>
<evidence type="ECO:0008006" key="4">
    <source>
        <dbReference type="Google" id="ProtNLM"/>
    </source>
</evidence>
<dbReference type="InterPro" id="IPR027417">
    <property type="entry name" value="P-loop_NTPase"/>
</dbReference>
<dbReference type="Gene3D" id="3.40.50.300">
    <property type="entry name" value="P-loop containing nucleotide triphosphate hydrolases"/>
    <property type="match status" value="1"/>
</dbReference>
<feature type="region of interest" description="Disordered" evidence="1">
    <location>
        <begin position="97"/>
        <end position="117"/>
    </location>
</feature>
<dbReference type="PANTHER" id="PTHR48312:SF1">
    <property type="entry name" value="SULFOTRANSFERASE"/>
    <property type="match status" value="1"/>
</dbReference>
<dbReference type="Proteomes" id="UP001383192">
    <property type="component" value="Unassembled WGS sequence"/>
</dbReference>
<accession>A0AAW0E9C2</accession>
<dbReference type="EMBL" id="JAYKXP010000002">
    <property type="protein sequence ID" value="KAK7060932.1"/>
    <property type="molecule type" value="Genomic_DNA"/>
</dbReference>
<sequence>MSNLFMRIFDGHPQLEQRDYFYFNAHLFGPEHQVSTPREAFTMMPGFDKWQEMTYQKALEDCQGFIKSVEEQGKIPLIKDHAYQLFPPLFPPATPPPVPSITDPKIDSPSSEDNNAPNPTYLPTRWLLTFTPILIIRHPAYIVPSFVRANSKTRTISLDDPEFAACCAFKSLVKLMEFYRANGIEPIVIDGGRLVNETKRVISTLCEKVGIDESLVKYEWETKNLPPGPAGTMMDAFVGTISRSTGVIRERGGDKVVDLDEQVKKWEDEWDEETAKGMAKVAKDAMADYEHLLGYAI</sequence>
<comment type="caution">
    <text evidence="2">The sequence shown here is derived from an EMBL/GenBank/DDBJ whole genome shotgun (WGS) entry which is preliminary data.</text>
</comment>
<organism evidence="2 3">
    <name type="scientific">Paramarasmius palmivorus</name>
    <dbReference type="NCBI Taxonomy" id="297713"/>
    <lineage>
        <taxon>Eukaryota</taxon>
        <taxon>Fungi</taxon>
        <taxon>Dikarya</taxon>
        <taxon>Basidiomycota</taxon>
        <taxon>Agaricomycotina</taxon>
        <taxon>Agaricomycetes</taxon>
        <taxon>Agaricomycetidae</taxon>
        <taxon>Agaricales</taxon>
        <taxon>Marasmiineae</taxon>
        <taxon>Marasmiaceae</taxon>
        <taxon>Paramarasmius</taxon>
    </lineage>
</organism>
<name>A0AAW0E9C2_9AGAR</name>
<reference evidence="2 3" key="1">
    <citation type="submission" date="2024-01" db="EMBL/GenBank/DDBJ databases">
        <title>A draft genome for a cacao thread blight-causing isolate of Paramarasmius palmivorus.</title>
        <authorList>
            <person name="Baruah I.K."/>
            <person name="Bukari Y."/>
            <person name="Amoako-Attah I."/>
            <person name="Meinhardt L.W."/>
            <person name="Bailey B.A."/>
            <person name="Cohen S.P."/>
        </authorList>
    </citation>
    <scope>NUCLEOTIDE SEQUENCE [LARGE SCALE GENOMIC DNA]</scope>
    <source>
        <strain evidence="2 3">GH-12</strain>
    </source>
</reference>